<feature type="compositionally biased region" description="Polar residues" evidence="1">
    <location>
        <begin position="1"/>
        <end position="12"/>
    </location>
</feature>
<comment type="caution">
    <text evidence="2">The sequence shown here is derived from an EMBL/GenBank/DDBJ whole genome shotgun (WGS) entry which is preliminary data.</text>
</comment>
<proteinExistence type="predicted"/>
<keyword evidence="3" id="KW-1185">Reference proteome</keyword>
<accession>A0A5N6KYG0</accession>
<name>A0A5N6KYG0_9ROSI</name>
<reference evidence="2 3" key="1">
    <citation type="submission" date="2019-06" db="EMBL/GenBank/DDBJ databases">
        <title>A chromosomal-level reference genome of Carpinus fangiana (Coryloideae, Betulaceae).</title>
        <authorList>
            <person name="Yang X."/>
            <person name="Wang Z."/>
            <person name="Zhang L."/>
            <person name="Hao G."/>
            <person name="Liu J."/>
            <person name="Yang Y."/>
        </authorList>
    </citation>
    <scope>NUCLEOTIDE SEQUENCE [LARGE SCALE GENOMIC DNA]</scope>
    <source>
        <strain evidence="2">Cfa_2016G</strain>
        <tissue evidence="2">Leaf</tissue>
    </source>
</reference>
<feature type="region of interest" description="Disordered" evidence="1">
    <location>
        <begin position="1"/>
        <end position="53"/>
    </location>
</feature>
<dbReference type="AlphaFoldDB" id="A0A5N6KYG0"/>
<gene>
    <name evidence="2" type="ORF">FH972_024476</name>
</gene>
<evidence type="ECO:0000313" key="2">
    <source>
        <dbReference type="EMBL" id="KAB8360741.1"/>
    </source>
</evidence>
<dbReference type="EMBL" id="VIBQ01000017">
    <property type="protein sequence ID" value="KAB8360741.1"/>
    <property type="molecule type" value="Genomic_DNA"/>
</dbReference>
<protein>
    <submittedName>
        <fullName evidence="2">Uncharacterized protein</fullName>
    </submittedName>
</protein>
<evidence type="ECO:0000313" key="3">
    <source>
        <dbReference type="Proteomes" id="UP000327013"/>
    </source>
</evidence>
<evidence type="ECO:0000256" key="1">
    <source>
        <dbReference type="SAM" id="MobiDB-lite"/>
    </source>
</evidence>
<dbReference type="Proteomes" id="UP000327013">
    <property type="component" value="Unassembled WGS sequence"/>
</dbReference>
<organism evidence="2 3">
    <name type="scientific">Carpinus fangiana</name>
    <dbReference type="NCBI Taxonomy" id="176857"/>
    <lineage>
        <taxon>Eukaryota</taxon>
        <taxon>Viridiplantae</taxon>
        <taxon>Streptophyta</taxon>
        <taxon>Embryophyta</taxon>
        <taxon>Tracheophyta</taxon>
        <taxon>Spermatophyta</taxon>
        <taxon>Magnoliopsida</taxon>
        <taxon>eudicotyledons</taxon>
        <taxon>Gunneridae</taxon>
        <taxon>Pentapetalae</taxon>
        <taxon>rosids</taxon>
        <taxon>fabids</taxon>
        <taxon>Fagales</taxon>
        <taxon>Betulaceae</taxon>
        <taxon>Carpinus</taxon>
    </lineage>
</organism>
<sequence length="245" mass="27239">MEEAGLSQQQAGFESRNPEGILWGSGGEGNESLLPRNVDDQNNPRSDRFRYPDEVSGPAEEEICFSFVWEWIKTQRRVCSILSRLGEEPYKIFWAHRITEEHWDWQRSAARGTVTSEDEGAGRLDVLSTQSRLAVVSVGGPRRAKVLGQVCCVQLRCSKSRLEVLAGRKRGESTRMQAKSRSTILCQASGRAVAVAEGMTPRPGTDAAQGQRGSLLLFQEGSFSTIKHLTASARVVVLVNKRREY</sequence>